<evidence type="ECO:0000256" key="1">
    <source>
        <dbReference type="SAM" id="MobiDB-lite"/>
    </source>
</evidence>
<gene>
    <name evidence="2" type="ORF">ACJMK2_006244</name>
</gene>
<evidence type="ECO:0000313" key="2">
    <source>
        <dbReference type="EMBL" id="KAL3864579.1"/>
    </source>
</evidence>
<proteinExistence type="predicted"/>
<protein>
    <submittedName>
        <fullName evidence="2">Uncharacterized protein</fullName>
    </submittedName>
</protein>
<dbReference type="EMBL" id="JBJQND010000010">
    <property type="protein sequence ID" value="KAL3864579.1"/>
    <property type="molecule type" value="Genomic_DNA"/>
</dbReference>
<evidence type="ECO:0000313" key="3">
    <source>
        <dbReference type="Proteomes" id="UP001634394"/>
    </source>
</evidence>
<sequence>MASLMCAYNSTWSCKADYIPSHISQKFSHVYSFLKGYSLSDPKELMLGENLYDVSGLLYLGTMTANMWTSKQNLCSLYNSVVVAASAKSYHSQYIQDFYNLNAAILEEYCHGNQVSDCQGSSCSLSETPCEIEKALYSCAPPTPLDGICLLSANMLQCFSYYTSGCFAVQIAPIQLYLDWLLRSCDSNFSLMARDTTIGLAECSLNLGQHLVKNLQSAKEFNPVLCEGLHNFEDCLDHKNVTDMIKVYLHQHTSFKDYYVNNKCHINQTRSGNNILDQDESEDCDVNQASMIVAYYSQRLLTLTLAPRSEYLQICRDSRVYEEQIKKALSSCSHQRQTMFSEAILFLNNLNNQYCLAALVMADDSDCNIQGAQLCMEDFAGYLSLASVQEANQTCMKLDQLLHCLHINSWNCSSDVQKSIEQELGVIYSYLGNTHCPRFNWCDTAEQNGSMMAKFCREPSKCSLSLEMCFGSSLADSCLNASTVRSCIHSKLSQCSCLHLALTLPQIYAYSSLLNNTKQELGMSCDIVSQLPVDISDCPNSILQCLTHLSDVQIQMITQQGLCSRIGDYVRCLQSGLYTSTNLSSIWYGALARFTWLWEKNWYLGCKSAEETQHFLVMEEPAVSINGTCDTHAAEQCFSQYARSIMMIPFYPLSDRRPEDCQSLAAMHDCVINSIGGCESAVSQPVLNSLQWLSEKFDDMGTCSEMQINRHCRPWVAMECLADFGQTLISLNYSHDVICSQAQVIELCVETALSGCPGDTRQQVEGTFTDVAAIVSHVCLSKSSTRTPELETDCISDHGKHMCDLEAAMMCMVPVQSRLLMYKSTWQDVCGNISSMKICVYRSTVGCDARTIQTVSQLLTSLEIHLEGQCPQFYCDICAARDCMAVLRLGSRDNICLSLSEAQQCIWKNTQHCDSSVSDALLKQLYTLAGHTVESCHLDLNSCLQDFRSSAFSILSYKNTVFNMTMTPDSNYLPPLADLCETASNAAQCVHTYAVTSEEEVGPLVAAAVHNITSFLDVLCSSSMPHQEQKCFQCMEAESDMECNIQPLELCSTKDQVCGTLVQNGVISKGCINVDSCRYGCLGNSCAYCCHGSLCNQHANYSIEDTPSCQPHQAVSCGIQLISVLSRNAGINHCSFLFEAASCITSATAGCMSEASQIMAQLGHTLLTSVQMFSCQTQGTQCQCGQCTSLMLLNIVTNTYMETETFCISVWNLYNQTVREMDNSQCTGEQLQTVMFNLNLTRSMLGGTCHNNIMLPFPKEYSNSSGLGVCDVEKFRSCYNFAALSSMASMVSVIGADMICYNAREMIACFHDNSQGCDTALKAELHRHLVSSLSDVQQICHNDPLILNILSNHYLNQSNTTGSSQGKSSSCSVAMGYLCLERVSETKDACQLAKLMIECVQNHTSGCVSIQRTSQIFALHNHIQPFIYACNLTAPQVTQDLLYPMVQCLTDFARNVTANMVEQYLLQGDKSGLCSNIEDVQLCLYRLKLPPTGRLYLQHIKHSLAMFGQMCSTVGSDEVLFTCQHCHSSVDNMDCNFEVDEVCGYYQKACYSMVEIDQTTNIPRIAKGCVNPRMCQADHWCSEDGTSCMICCDAPGCNTELPKGWLSLWSNTTVAPMGEPSLLPQANSQTTRSPGQVTSRTPSIRNHSQVPQNGPVTESSDESCQLEFIASQSVSNFLILMMDVSYMMVQDSLSMCQNIGKNINSLVAEVTQNCSDPTRSHLESITTMLNNLAQSVCPFPGMHLDNMCLLSATCVSPVIMSSSLGYSQATCRSFQESIECVKIHSQYCPTFMQTSLYKMQTFLEHMKESICMRHEINMTMISITDCVDLQVPRGQGQCDLDKVHHCLHWIEQEALNPLIHLQEFCGYRYLKLAVQCFINNTVDCHPEAVTPVYMRINRFLNRVSDHCPDLLCPLQTEHCVVSAAEHCWTHLSQTLSLGKWTEHTEEMCRKLSEARVCVLEETANCSRQEVVLVMDHFNHMADDLQHKCYRSNSDLYPCLKTFHQNYVTLMTFDEEFAGYVYEQYGDSGFVEHYLERINLSHNISNLWHNTGDTPTQYAITKHYYDHLTSLCNVIQQSQQCVITGQYQMPVVQRYAVLTSIDALIHVIEHKCQAQRYCHSCVGLENGDDCSRQPPVVCDTHQVCYMVVKNGLIYSGCKASWNCLRLCAANPNNCYCCDDSFCNKENKLTTHVECDVPAAVRCAVHVLSDLIEGNLDTEGEYLHGNMSCIIQQTTGCNSSEEIYLHNLGHKLHALKSASSNCMRNHSKQQCEFQVFSLAHMMQNGHSPEDICWQLNATLEVYLAVRKSSWYREEEVFLMTRSMKLVRFQLLGICPDLNGLDENFQPFSLQNISLRPYGMGMDGLLPLLKNCLHQLGNQTYQEKCNLVLETYVHDPADKKLFQCVLMITQAVPIMMTSVTFNSDLCDLLNITQWCLNDVQAELYPLAKFYLSTVLMRLNQAISNFCHGDQNKLEEYECLLSAHPGNCRVNPCNNVNVTQHCPKFPQAACR</sequence>
<comment type="caution">
    <text evidence="2">The sequence shown here is derived from an EMBL/GenBank/DDBJ whole genome shotgun (WGS) entry which is preliminary data.</text>
</comment>
<feature type="non-terminal residue" evidence="2">
    <location>
        <position position="2507"/>
    </location>
</feature>
<keyword evidence="3" id="KW-1185">Reference proteome</keyword>
<name>A0ABD3VSJ8_SINWO</name>
<organism evidence="2 3">
    <name type="scientific">Sinanodonta woodiana</name>
    <name type="common">Chinese pond mussel</name>
    <name type="synonym">Anodonta woodiana</name>
    <dbReference type="NCBI Taxonomy" id="1069815"/>
    <lineage>
        <taxon>Eukaryota</taxon>
        <taxon>Metazoa</taxon>
        <taxon>Spiralia</taxon>
        <taxon>Lophotrochozoa</taxon>
        <taxon>Mollusca</taxon>
        <taxon>Bivalvia</taxon>
        <taxon>Autobranchia</taxon>
        <taxon>Heteroconchia</taxon>
        <taxon>Palaeoheterodonta</taxon>
        <taxon>Unionida</taxon>
        <taxon>Unionoidea</taxon>
        <taxon>Unionidae</taxon>
        <taxon>Unioninae</taxon>
        <taxon>Sinanodonta</taxon>
    </lineage>
</organism>
<reference evidence="2 3" key="1">
    <citation type="submission" date="2024-11" db="EMBL/GenBank/DDBJ databases">
        <title>Chromosome-level genome assembly of the freshwater bivalve Anodonta woodiana.</title>
        <authorList>
            <person name="Chen X."/>
        </authorList>
    </citation>
    <scope>NUCLEOTIDE SEQUENCE [LARGE SCALE GENOMIC DNA]</scope>
    <source>
        <strain evidence="2">MN2024</strain>
        <tissue evidence="2">Gills</tissue>
    </source>
</reference>
<dbReference type="Proteomes" id="UP001634394">
    <property type="component" value="Unassembled WGS sequence"/>
</dbReference>
<accession>A0ABD3VSJ8</accession>
<feature type="region of interest" description="Disordered" evidence="1">
    <location>
        <begin position="1619"/>
        <end position="1659"/>
    </location>
</feature>
<feature type="compositionally biased region" description="Polar residues" evidence="1">
    <location>
        <begin position="1624"/>
        <end position="1658"/>
    </location>
</feature>